<evidence type="ECO:0000256" key="4">
    <source>
        <dbReference type="PROSITE-ProRule" id="PRU00433"/>
    </source>
</evidence>
<evidence type="ECO:0000313" key="7">
    <source>
        <dbReference type="EMBL" id="TCD16137.1"/>
    </source>
</evidence>
<dbReference type="PROSITE" id="PS51007">
    <property type="entry name" value="CYTC"/>
    <property type="match status" value="1"/>
</dbReference>
<organism evidence="7 8">
    <name type="scientific">Oricola cellulosilytica</name>
    <dbReference type="NCBI Taxonomy" id="1429082"/>
    <lineage>
        <taxon>Bacteria</taxon>
        <taxon>Pseudomonadati</taxon>
        <taxon>Pseudomonadota</taxon>
        <taxon>Alphaproteobacteria</taxon>
        <taxon>Hyphomicrobiales</taxon>
        <taxon>Ahrensiaceae</taxon>
        <taxon>Oricola</taxon>
    </lineage>
</organism>
<dbReference type="Pfam" id="PF00034">
    <property type="entry name" value="Cytochrom_C"/>
    <property type="match status" value="1"/>
</dbReference>
<dbReference type="GO" id="GO:0020037">
    <property type="term" value="F:heme binding"/>
    <property type="evidence" value="ECO:0007669"/>
    <property type="project" value="InterPro"/>
</dbReference>
<keyword evidence="5" id="KW-0732">Signal</keyword>
<dbReference type="InterPro" id="IPR036909">
    <property type="entry name" value="Cyt_c-like_dom_sf"/>
</dbReference>
<gene>
    <name evidence="7" type="ORF">E0D97_01485</name>
</gene>
<dbReference type="InterPro" id="IPR051459">
    <property type="entry name" value="Cytochrome_c-type_DH"/>
</dbReference>
<evidence type="ECO:0000256" key="5">
    <source>
        <dbReference type="SAM" id="SignalP"/>
    </source>
</evidence>
<dbReference type="PANTHER" id="PTHR35008">
    <property type="entry name" value="BLL4482 PROTEIN-RELATED"/>
    <property type="match status" value="1"/>
</dbReference>
<dbReference type="SUPFAM" id="SSF46626">
    <property type="entry name" value="Cytochrome c"/>
    <property type="match status" value="1"/>
</dbReference>
<name>A0A4R0PEB4_9HYPH</name>
<dbReference type="EMBL" id="SJST01000001">
    <property type="protein sequence ID" value="TCD16137.1"/>
    <property type="molecule type" value="Genomic_DNA"/>
</dbReference>
<dbReference type="PANTHER" id="PTHR35008:SF4">
    <property type="entry name" value="BLL4482 PROTEIN"/>
    <property type="match status" value="1"/>
</dbReference>
<dbReference type="GO" id="GO:0009055">
    <property type="term" value="F:electron transfer activity"/>
    <property type="evidence" value="ECO:0007669"/>
    <property type="project" value="InterPro"/>
</dbReference>
<dbReference type="Proteomes" id="UP000291301">
    <property type="component" value="Unassembled WGS sequence"/>
</dbReference>
<sequence length="162" mass="16901">MTLKRTLAFAALAVTLPVMVSAGTDSDKLQRGAYLAQIMDCAGCHMPRGAGGEPLADAGLSGGNIGFEMADGTIWPPNLTPHATGLGGWTSAQIINAVRYGVRPDGRALSPAMPWMAYSALTPEDAGALAAYLMSVEPVERTSPDPSKSDHSAPFYRVVVPD</sequence>
<dbReference type="OrthoDB" id="9811281at2"/>
<feature type="signal peptide" evidence="5">
    <location>
        <begin position="1"/>
        <end position="22"/>
    </location>
</feature>
<evidence type="ECO:0000256" key="1">
    <source>
        <dbReference type="ARBA" id="ARBA00022617"/>
    </source>
</evidence>
<reference evidence="7 8" key="1">
    <citation type="journal article" date="2015" name="Antonie Van Leeuwenhoek">
        <title>Oricola cellulosilytica gen. nov., sp. nov., a cellulose-degrading bacterium of the family Phyllobacteriaceae isolated from surface seashore water, and emended descriptions of Mesorhizobium loti and Phyllobacterium myrsinacearum.</title>
        <authorList>
            <person name="Hameed A."/>
            <person name="Shahina M."/>
            <person name="Lai W.A."/>
            <person name="Lin S.Y."/>
            <person name="Young L.S."/>
            <person name="Liu Y.C."/>
            <person name="Hsu Y.H."/>
            <person name="Young C.C."/>
        </authorList>
    </citation>
    <scope>NUCLEOTIDE SEQUENCE [LARGE SCALE GENOMIC DNA]</scope>
    <source>
        <strain evidence="7 8">KCTC 52183</strain>
    </source>
</reference>
<keyword evidence="1 4" id="KW-0349">Heme</keyword>
<keyword evidence="3 4" id="KW-0408">Iron</keyword>
<feature type="domain" description="Cytochrome c" evidence="6">
    <location>
        <begin position="27"/>
        <end position="137"/>
    </location>
</feature>
<accession>A0A4R0PEB4</accession>
<comment type="caution">
    <text evidence="7">The sequence shown here is derived from an EMBL/GenBank/DDBJ whole genome shotgun (WGS) entry which is preliminary data.</text>
</comment>
<protein>
    <submittedName>
        <fullName evidence="7">Cytochrome c</fullName>
    </submittedName>
</protein>
<dbReference type="AlphaFoldDB" id="A0A4R0PEB4"/>
<evidence type="ECO:0000256" key="2">
    <source>
        <dbReference type="ARBA" id="ARBA00022723"/>
    </source>
</evidence>
<dbReference type="InterPro" id="IPR009056">
    <property type="entry name" value="Cyt_c-like_dom"/>
</dbReference>
<dbReference type="GO" id="GO:0046872">
    <property type="term" value="F:metal ion binding"/>
    <property type="evidence" value="ECO:0007669"/>
    <property type="project" value="UniProtKB-KW"/>
</dbReference>
<keyword evidence="8" id="KW-1185">Reference proteome</keyword>
<dbReference type="RefSeq" id="WP_131564729.1">
    <property type="nucleotide sequence ID" value="NZ_JAINFK010000001.1"/>
</dbReference>
<evidence type="ECO:0000256" key="3">
    <source>
        <dbReference type="ARBA" id="ARBA00023004"/>
    </source>
</evidence>
<evidence type="ECO:0000313" key="8">
    <source>
        <dbReference type="Proteomes" id="UP000291301"/>
    </source>
</evidence>
<feature type="chain" id="PRO_5020683435" evidence="5">
    <location>
        <begin position="23"/>
        <end position="162"/>
    </location>
</feature>
<dbReference type="Gene3D" id="1.10.760.10">
    <property type="entry name" value="Cytochrome c-like domain"/>
    <property type="match status" value="1"/>
</dbReference>
<evidence type="ECO:0000259" key="6">
    <source>
        <dbReference type="PROSITE" id="PS51007"/>
    </source>
</evidence>
<proteinExistence type="predicted"/>
<keyword evidence="2 4" id="KW-0479">Metal-binding</keyword>